<evidence type="ECO:0000313" key="2">
    <source>
        <dbReference type="Proteomes" id="UP001172386"/>
    </source>
</evidence>
<evidence type="ECO:0000313" key="1">
    <source>
        <dbReference type="EMBL" id="KAJ9656540.1"/>
    </source>
</evidence>
<protein>
    <submittedName>
        <fullName evidence="1">Uncharacterized protein</fullName>
    </submittedName>
</protein>
<accession>A0ACC3A793</accession>
<dbReference type="Proteomes" id="UP001172386">
    <property type="component" value="Unassembled WGS sequence"/>
</dbReference>
<sequence>MSVRPTSRSIFDTLSRSSPSNHICRQCRRTLTPQQQRYASSALSSNGQSPQRTIAQRHAIPALFQSGKTQRTLVSVARRDKEEVDDAGVTGARTWEGLPIIGHGGDWKDMPETVQDDYQSWHGTALPTLSHEQLTAFLFQAIVECHTCSELGIAETLAAGSHARSLLSPDLFETATIAISPKHTIQGVQHPNLDADTTEVLQEKLQSPVESENTQTQAENTQIYLPSPEQQSFLDARIKPNNPMTFTILKRFSFLIGRRIPDPLLTTLTQKPTNTYRHLVTALNEHLAPKPANVIEKLAMNQTLANQSNVLVFPRRETPVDKEKEVGRWKIIEEELKKRGLPVLGRTKVQE</sequence>
<name>A0ACC3A793_9EURO</name>
<comment type="caution">
    <text evidence="1">The sequence shown here is derived from an EMBL/GenBank/DDBJ whole genome shotgun (WGS) entry which is preliminary data.</text>
</comment>
<dbReference type="EMBL" id="JAPDRQ010000076">
    <property type="protein sequence ID" value="KAJ9656540.1"/>
    <property type="molecule type" value="Genomic_DNA"/>
</dbReference>
<proteinExistence type="predicted"/>
<gene>
    <name evidence="1" type="ORF">H2198_004889</name>
</gene>
<keyword evidence="2" id="KW-1185">Reference proteome</keyword>
<reference evidence="1" key="1">
    <citation type="submission" date="2022-10" db="EMBL/GenBank/DDBJ databases">
        <title>Culturing micro-colonial fungi from biological soil crusts in the Mojave desert and describing Neophaeococcomyces mojavensis, and introducing the new genera and species Taxawa tesnikishii.</title>
        <authorList>
            <person name="Kurbessoian T."/>
            <person name="Stajich J.E."/>
        </authorList>
    </citation>
    <scope>NUCLEOTIDE SEQUENCE</scope>
    <source>
        <strain evidence="1">JES_112</strain>
    </source>
</reference>
<organism evidence="1 2">
    <name type="scientific">Neophaeococcomyces mojaviensis</name>
    <dbReference type="NCBI Taxonomy" id="3383035"/>
    <lineage>
        <taxon>Eukaryota</taxon>
        <taxon>Fungi</taxon>
        <taxon>Dikarya</taxon>
        <taxon>Ascomycota</taxon>
        <taxon>Pezizomycotina</taxon>
        <taxon>Eurotiomycetes</taxon>
        <taxon>Chaetothyriomycetidae</taxon>
        <taxon>Chaetothyriales</taxon>
        <taxon>Chaetothyriales incertae sedis</taxon>
        <taxon>Neophaeococcomyces</taxon>
    </lineage>
</organism>